<gene>
    <name evidence="1" type="ORF">KPL71_015022</name>
</gene>
<keyword evidence="2" id="KW-1185">Reference proteome</keyword>
<name>A0ACB8KG01_CITSI</name>
<protein>
    <submittedName>
        <fullName evidence="1">Heat shock protein DnaJ with tetratricopeptide repeat-containing protein</fullName>
    </submittedName>
</protein>
<evidence type="ECO:0000313" key="1">
    <source>
        <dbReference type="EMBL" id="KAH9753313.1"/>
    </source>
</evidence>
<accession>A0ACB8KG01</accession>
<proteinExistence type="predicted"/>
<keyword evidence="1" id="KW-0346">Stress response</keyword>
<dbReference type="EMBL" id="CM039174">
    <property type="protein sequence ID" value="KAH9753313.1"/>
    <property type="molecule type" value="Genomic_DNA"/>
</dbReference>
<comment type="caution">
    <text evidence="1">The sequence shown here is derived from an EMBL/GenBank/DDBJ whole genome shotgun (WGS) entry which is preliminary data.</text>
</comment>
<dbReference type="Proteomes" id="UP000829398">
    <property type="component" value="Chromosome 5"/>
</dbReference>
<reference evidence="2" key="1">
    <citation type="journal article" date="2023" name="Hortic. Res.">
        <title>A chromosome-level phased genome enabling allele-level studies in sweet orange: a case study on citrus Huanglongbing tolerance.</title>
        <authorList>
            <person name="Wu B."/>
            <person name="Yu Q."/>
            <person name="Deng Z."/>
            <person name="Duan Y."/>
            <person name="Luo F."/>
            <person name="Gmitter F. Jr."/>
        </authorList>
    </citation>
    <scope>NUCLEOTIDE SEQUENCE [LARGE SCALE GENOMIC DNA]</scope>
    <source>
        <strain evidence="2">cv. Valencia</strain>
    </source>
</reference>
<sequence>MLRKYEEALQLCEQTIPDAEKNFASVLTDNGSVTDSLARLRRWRLISKSYFCTGKLEVALDLLQKLERVGSMSDKYGSDILESSISLAATIRALLHRKEPYLLLLSYFFACIFEKISAGNEAVKSGRYTEAVEHYTVALSTNIESRPIAAICFRNRGAALQALGQIADAMADCSLAMALDENYTKAVSRRAALHEMIRDYTQSASDLQRLVSILENQSAEKAKQSRSPGRTISSRDIRQACRLVSSMEEDAKKGVTASDTAADIKKAYRKAALKHHPDKAGQFLVRTENGDEGQLWKEIAHEVQKDADRLFKMIGEAYAVLSDPNKRSEYDQEQEIRKATKESPQSSHYRRSSDAYSYAYRSSRRQSWQDNWKTWKFIFSMVRNK</sequence>
<organism evidence="1 2">
    <name type="scientific">Citrus sinensis</name>
    <name type="common">Sweet orange</name>
    <name type="synonym">Citrus aurantium var. sinensis</name>
    <dbReference type="NCBI Taxonomy" id="2711"/>
    <lineage>
        <taxon>Eukaryota</taxon>
        <taxon>Viridiplantae</taxon>
        <taxon>Streptophyta</taxon>
        <taxon>Embryophyta</taxon>
        <taxon>Tracheophyta</taxon>
        <taxon>Spermatophyta</taxon>
        <taxon>Magnoliopsida</taxon>
        <taxon>eudicotyledons</taxon>
        <taxon>Gunneridae</taxon>
        <taxon>Pentapetalae</taxon>
        <taxon>rosids</taxon>
        <taxon>malvids</taxon>
        <taxon>Sapindales</taxon>
        <taxon>Rutaceae</taxon>
        <taxon>Aurantioideae</taxon>
        <taxon>Citrus</taxon>
    </lineage>
</organism>
<evidence type="ECO:0000313" key="2">
    <source>
        <dbReference type="Proteomes" id="UP000829398"/>
    </source>
</evidence>